<organism evidence="1 2">
    <name type="scientific">Clostridium acidisoli DSM 12555</name>
    <dbReference type="NCBI Taxonomy" id="1121291"/>
    <lineage>
        <taxon>Bacteria</taxon>
        <taxon>Bacillati</taxon>
        <taxon>Bacillota</taxon>
        <taxon>Clostridia</taxon>
        <taxon>Eubacteriales</taxon>
        <taxon>Clostridiaceae</taxon>
        <taxon>Clostridium</taxon>
    </lineage>
</organism>
<name>A0A1W1XQ84_9CLOT</name>
<evidence type="ECO:0000313" key="1">
    <source>
        <dbReference type="EMBL" id="SMC25678.1"/>
    </source>
</evidence>
<dbReference type="RefSeq" id="WP_084116359.1">
    <property type="nucleotide sequence ID" value="NZ_FWXH01000010.1"/>
</dbReference>
<keyword evidence="2" id="KW-1185">Reference proteome</keyword>
<evidence type="ECO:0000313" key="2">
    <source>
        <dbReference type="Proteomes" id="UP000192468"/>
    </source>
</evidence>
<dbReference type="STRING" id="1121291.SAMN02745134_02532"/>
<proteinExistence type="predicted"/>
<dbReference type="OrthoDB" id="1938335at2"/>
<sequence length="108" mass="11539">MATSEDEPLEGEEVIDGNNDSFGNLAGLFKNIDMSQIMSLLGSVDISQVSSLFGSMGGMNSEDTGNDFVPSGGKAYKVLNALKPMVNSDQADLIDMILQIYTISKILK</sequence>
<dbReference type="EMBL" id="FWXH01000010">
    <property type="protein sequence ID" value="SMC25678.1"/>
    <property type="molecule type" value="Genomic_DNA"/>
</dbReference>
<dbReference type="Proteomes" id="UP000192468">
    <property type="component" value="Unassembled WGS sequence"/>
</dbReference>
<dbReference type="AlphaFoldDB" id="A0A1W1XQ84"/>
<gene>
    <name evidence="1" type="ORF">SAMN02745134_02532</name>
</gene>
<accession>A0A1W1XQ84</accession>
<reference evidence="1 2" key="1">
    <citation type="submission" date="2017-04" db="EMBL/GenBank/DDBJ databases">
        <authorList>
            <person name="Afonso C.L."/>
            <person name="Miller P.J."/>
            <person name="Scott M.A."/>
            <person name="Spackman E."/>
            <person name="Goraichik I."/>
            <person name="Dimitrov K.M."/>
            <person name="Suarez D.L."/>
            <person name="Swayne D.E."/>
        </authorList>
    </citation>
    <scope>NUCLEOTIDE SEQUENCE [LARGE SCALE GENOMIC DNA]</scope>
    <source>
        <strain evidence="1 2">DSM 12555</strain>
    </source>
</reference>
<protein>
    <submittedName>
        <fullName evidence="1">Uncharacterized protein</fullName>
    </submittedName>
</protein>